<dbReference type="Gene3D" id="3.40.30.10">
    <property type="entry name" value="Glutaredoxin"/>
    <property type="match status" value="1"/>
</dbReference>
<dbReference type="STRING" id="796925.A0A137P218"/>
<dbReference type="InterPro" id="IPR004045">
    <property type="entry name" value="Glutathione_S-Trfase_N"/>
</dbReference>
<sequence>MTLIYELLDKKEGVSFSPYVISALLFLKHKNIEFERTGLTFTELGPKIRELTNNEWSYVPTIKFDNGDIIYDSPKIAEYLDSKYPENPLFLTKNSAMDDFLKKFRPGVGYHAFKLVILDTFYACEGEDAEYMRKARESELKQTLEDFAANPTSNFKALIENLQPLVQILETSEFVEGDKPGYADYVVASHLQWIKVLNSKCHAKILDSLSPKTREWSDKIEGLFGGFLKNYKCNEPKNFTAEW</sequence>
<dbReference type="GO" id="GO:0005737">
    <property type="term" value="C:cytoplasm"/>
    <property type="evidence" value="ECO:0007669"/>
    <property type="project" value="TreeGrafter"/>
</dbReference>
<protein>
    <recommendedName>
        <fullName evidence="1">GST N-terminal domain-containing protein</fullName>
    </recommendedName>
</protein>
<dbReference type="GO" id="GO:0045174">
    <property type="term" value="F:glutathione dehydrogenase (ascorbate) activity"/>
    <property type="evidence" value="ECO:0007669"/>
    <property type="project" value="TreeGrafter"/>
</dbReference>
<feature type="domain" description="GST N-terminal" evidence="1">
    <location>
        <begin position="7"/>
        <end position="88"/>
    </location>
</feature>
<dbReference type="Proteomes" id="UP000070444">
    <property type="component" value="Unassembled WGS sequence"/>
</dbReference>
<dbReference type="AlphaFoldDB" id="A0A137P218"/>
<dbReference type="EMBL" id="KQ964555">
    <property type="protein sequence ID" value="KXN68931.1"/>
    <property type="molecule type" value="Genomic_DNA"/>
</dbReference>
<dbReference type="GO" id="GO:0006749">
    <property type="term" value="P:glutathione metabolic process"/>
    <property type="evidence" value="ECO:0007669"/>
    <property type="project" value="TreeGrafter"/>
</dbReference>
<dbReference type="PANTHER" id="PTHR43968">
    <property type="match status" value="1"/>
</dbReference>
<dbReference type="Pfam" id="PF22041">
    <property type="entry name" value="GST_C_7"/>
    <property type="match status" value="1"/>
</dbReference>
<dbReference type="PROSITE" id="PS50404">
    <property type="entry name" value="GST_NTER"/>
    <property type="match status" value="1"/>
</dbReference>
<keyword evidence="3" id="KW-1185">Reference proteome</keyword>
<dbReference type="InterPro" id="IPR036282">
    <property type="entry name" value="Glutathione-S-Trfase_C_sf"/>
</dbReference>
<organism evidence="2 3">
    <name type="scientific">Conidiobolus coronatus (strain ATCC 28846 / CBS 209.66 / NRRL 28638)</name>
    <name type="common">Delacroixia coronata</name>
    <dbReference type="NCBI Taxonomy" id="796925"/>
    <lineage>
        <taxon>Eukaryota</taxon>
        <taxon>Fungi</taxon>
        <taxon>Fungi incertae sedis</taxon>
        <taxon>Zoopagomycota</taxon>
        <taxon>Entomophthoromycotina</taxon>
        <taxon>Entomophthoromycetes</taxon>
        <taxon>Entomophthorales</taxon>
        <taxon>Ancylistaceae</taxon>
        <taxon>Conidiobolus</taxon>
    </lineage>
</organism>
<dbReference type="Pfam" id="PF13409">
    <property type="entry name" value="GST_N_2"/>
    <property type="match status" value="1"/>
</dbReference>
<evidence type="ECO:0000259" key="1">
    <source>
        <dbReference type="PROSITE" id="PS50404"/>
    </source>
</evidence>
<dbReference type="OrthoDB" id="4951845at2759"/>
<dbReference type="InterPro" id="IPR054416">
    <property type="entry name" value="GST_UstS-like_C"/>
</dbReference>
<dbReference type="Gene3D" id="1.20.1050.10">
    <property type="match status" value="1"/>
</dbReference>
<evidence type="ECO:0000313" key="2">
    <source>
        <dbReference type="EMBL" id="KXN68931.1"/>
    </source>
</evidence>
<dbReference type="SUPFAM" id="SSF47616">
    <property type="entry name" value="GST C-terminal domain-like"/>
    <property type="match status" value="1"/>
</dbReference>
<evidence type="ECO:0000313" key="3">
    <source>
        <dbReference type="Proteomes" id="UP000070444"/>
    </source>
</evidence>
<reference evidence="2 3" key="1">
    <citation type="journal article" date="2015" name="Genome Biol. Evol.">
        <title>Phylogenomic analyses indicate that early fungi evolved digesting cell walls of algal ancestors of land plants.</title>
        <authorList>
            <person name="Chang Y."/>
            <person name="Wang S."/>
            <person name="Sekimoto S."/>
            <person name="Aerts A.L."/>
            <person name="Choi C."/>
            <person name="Clum A."/>
            <person name="LaButti K.M."/>
            <person name="Lindquist E.A."/>
            <person name="Yee Ngan C."/>
            <person name="Ohm R.A."/>
            <person name="Salamov A.A."/>
            <person name="Grigoriev I.V."/>
            <person name="Spatafora J.W."/>
            <person name="Berbee M.L."/>
        </authorList>
    </citation>
    <scope>NUCLEOTIDE SEQUENCE [LARGE SCALE GENOMIC DNA]</scope>
    <source>
        <strain evidence="2 3">NRRL 28638</strain>
    </source>
</reference>
<dbReference type="InterPro" id="IPR050983">
    <property type="entry name" value="GST_Omega/HSP26"/>
</dbReference>
<dbReference type="InterPro" id="IPR036249">
    <property type="entry name" value="Thioredoxin-like_sf"/>
</dbReference>
<proteinExistence type="predicted"/>
<gene>
    <name evidence="2" type="ORF">CONCODRAFT_79591</name>
</gene>
<name>A0A137P218_CONC2</name>
<accession>A0A137P218</accession>
<dbReference type="GO" id="GO:0004364">
    <property type="term" value="F:glutathione transferase activity"/>
    <property type="evidence" value="ECO:0007669"/>
    <property type="project" value="TreeGrafter"/>
</dbReference>
<dbReference type="PANTHER" id="PTHR43968:SF6">
    <property type="entry name" value="GLUTATHIONE S-TRANSFERASE OMEGA"/>
    <property type="match status" value="1"/>
</dbReference>
<dbReference type="SUPFAM" id="SSF52833">
    <property type="entry name" value="Thioredoxin-like"/>
    <property type="match status" value="1"/>
</dbReference>